<sequence length="159" mass="17390">MPHQVITDPGMTLDWLMAPVDESGDGELADAVVVALGTDALAGPDDALPDPNNDDRRGWWGDLDAELLYGGWPIGSRIWLMAREKITGPEARQGSTIGKAEDIVRDALQPFIDRRIATHMSVSAVRSGLEQIDVDVTLFRGAKPVVSLRYAVLWSKIRN</sequence>
<comment type="caution">
    <text evidence="1">The sequence shown here is derived from an EMBL/GenBank/DDBJ whole genome shotgun (WGS) entry which is preliminary data.</text>
</comment>
<gene>
    <name evidence="1" type="ORF">GCM10010994_29030</name>
</gene>
<dbReference type="Proteomes" id="UP000637002">
    <property type="component" value="Unassembled WGS sequence"/>
</dbReference>
<reference evidence="1" key="2">
    <citation type="submission" date="2020-09" db="EMBL/GenBank/DDBJ databases">
        <authorList>
            <person name="Sun Q."/>
            <person name="Zhou Y."/>
        </authorList>
    </citation>
    <scope>NUCLEOTIDE SEQUENCE</scope>
    <source>
        <strain evidence="1">CGMCC 1.12919</strain>
    </source>
</reference>
<accession>A0A916UDN7</accession>
<dbReference type="InterPro" id="IPR010877">
    <property type="entry name" value="Phage_Mu_Gp46"/>
</dbReference>
<evidence type="ECO:0000313" key="1">
    <source>
        <dbReference type="EMBL" id="GGC68648.1"/>
    </source>
</evidence>
<name>A0A916UDN7_9HYPH</name>
<organism evidence="1 2">
    <name type="scientific">Chelatococcus reniformis</name>
    <dbReference type="NCBI Taxonomy" id="1494448"/>
    <lineage>
        <taxon>Bacteria</taxon>
        <taxon>Pseudomonadati</taxon>
        <taxon>Pseudomonadota</taxon>
        <taxon>Alphaproteobacteria</taxon>
        <taxon>Hyphomicrobiales</taxon>
        <taxon>Chelatococcaceae</taxon>
        <taxon>Chelatococcus</taxon>
    </lineage>
</organism>
<dbReference type="AlphaFoldDB" id="A0A916UDN7"/>
<evidence type="ECO:0000313" key="2">
    <source>
        <dbReference type="Proteomes" id="UP000637002"/>
    </source>
</evidence>
<proteinExistence type="predicted"/>
<dbReference type="RefSeq" id="WP_188609907.1">
    <property type="nucleotide sequence ID" value="NZ_BMGG01000005.1"/>
</dbReference>
<dbReference type="EMBL" id="BMGG01000005">
    <property type="protein sequence ID" value="GGC68648.1"/>
    <property type="molecule type" value="Genomic_DNA"/>
</dbReference>
<reference evidence="1" key="1">
    <citation type="journal article" date="2014" name="Int. J. Syst. Evol. Microbiol.">
        <title>Complete genome sequence of Corynebacterium casei LMG S-19264T (=DSM 44701T), isolated from a smear-ripened cheese.</title>
        <authorList>
            <consortium name="US DOE Joint Genome Institute (JGI-PGF)"/>
            <person name="Walter F."/>
            <person name="Albersmeier A."/>
            <person name="Kalinowski J."/>
            <person name="Ruckert C."/>
        </authorList>
    </citation>
    <scope>NUCLEOTIDE SEQUENCE</scope>
    <source>
        <strain evidence="1">CGMCC 1.12919</strain>
    </source>
</reference>
<protein>
    <recommendedName>
        <fullName evidence="3">Mu-like prophage protein gp46</fullName>
    </recommendedName>
</protein>
<keyword evidence="2" id="KW-1185">Reference proteome</keyword>
<evidence type="ECO:0008006" key="3">
    <source>
        <dbReference type="Google" id="ProtNLM"/>
    </source>
</evidence>
<dbReference type="Pfam" id="PF07409">
    <property type="entry name" value="GP46"/>
    <property type="match status" value="1"/>
</dbReference>